<dbReference type="Proteomes" id="UP000237968">
    <property type="component" value="Unassembled WGS sequence"/>
</dbReference>
<comment type="caution">
    <text evidence="4">The sequence shown here is derived from an EMBL/GenBank/DDBJ whole genome shotgun (WGS) entry which is preliminary data.</text>
</comment>
<feature type="compositionally biased region" description="Pro residues" evidence="2">
    <location>
        <begin position="327"/>
        <end position="337"/>
    </location>
</feature>
<feature type="region of interest" description="Disordered" evidence="2">
    <location>
        <begin position="277"/>
        <end position="381"/>
    </location>
</feature>
<dbReference type="InterPro" id="IPR037291">
    <property type="entry name" value="DUF4139"/>
</dbReference>
<evidence type="ECO:0000259" key="3">
    <source>
        <dbReference type="Pfam" id="PF13598"/>
    </source>
</evidence>
<organism evidence="4 5">
    <name type="scientific">Enhygromyxa salina</name>
    <dbReference type="NCBI Taxonomy" id="215803"/>
    <lineage>
        <taxon>Bacteria</taxon>
        <taxon>Pseudomonadati</taxon>
        <taxon>Myxococcota</taxon>
        <taxon>Polyangia</taxon>
        <taxon>Nannocystales</taxon>
        <taxon>Nannocystaceae</taxon>
        <taxon>Enhygromyxa</taxon>
    </lineage>
</organism>
<dbReference type="OrthoDB" id="580912at2"/>
<keyword evidence="5" id="KW-1185">Reference proteome</keyword>
<name>A0A2S9XER7_9BACT</name>
<dbReference type="RefSeq" id="WP_106394847.1">
    <property type="nucleotide sequence ID" value="NZ_PVNK01000244.1"/>
</dbReference>
<reference evidence="4 5" key="1">
    <citation type="submission" date="2018-03" db="EMBL/GenBank/DDBJ databases">
        <title>Draft Genome Sequences of the Obligatory Marine Myxobacteria Enhygromyxa salina SWB005.</title>
        <authorList>
            <person name="Poehlein A."/>
            <person name="Moghaddam J.A."/>
            <person name="Harms H."/>
            <person name="Alanjari M."/>
            <person name="Koenig G.M."/>
            <person name="Daniel R."/>
            <person name="Schaeberle T.F."/>
        </authorList>
    </citation>
    <scope>NUCLEOTIDE SEQUENCE [LARGE SCALE GENOMIC DNA]</scope>
    <source>
        <strain evidence="4 5">SWB005</strain>
    </source>
</reference>
<dbReference type="EMBL" id="PVNK01000244">
    <property type="protein sequence ID" value="PRP91362.1"/>
    <property type="molecule type" value="Genomic_DNA"/>
</dbReference>
<dbReference type="AlphaFoldDB" id="A0A2S9XER7"/>
<feature type="compositionally biased region" description="Pro residues" evidence="2">
    <location>
        <begin position="293"/>
        <end position="306"/>
    </location>
</feature>
<sequence>MDSPIKLSSRVRAVTIYRRGATVTRVVELVREGPAFPARIQLVGLPLTLDDSSVSVELEATDPAGRAAPIAGDLRVTVSAPGHDPALRPPTNDELERARLELELAVETARQHGRAKARLAGLQPVARGQAEEGKPPPPSPTAARMELLEFRRERAEQLARSIEAADERVREAKEQLETLRERERVASSERNARTHELRKAALLELGPPSEQGAGLVERVRVKLRYFVAGARWAPAYTLRLDAAMRAATLELRAMVGQSTGEDWSDVALTLSTASPQQWTELPELESRRIGRRQPPPAKTGWRPPPLGADELYADYDRSLGSPEPEPEPTPTPTPTPRAEPELTEITDIPELPDEDDEDAYRGSAVMPPSPPSAAPQPAPMMPVSLAKSKSAKRSGGIGSLVGDAIDGITSAFSAEDTAMQGFGSGGAMASAFEPEPELVAGRDLLDYGRLRLLFASSPRRGALRRIDTRTQYQQLSGEGVRVDAAIDQICEALEWARLLETERPPEGYRWPHSEAGFDYAYVAEAPVDLASTGAFTSLPIDLREAEATPRYVSVPRETQDVFRIVSLRNPLAAPLLPGPADVYVAGKFALSSAVELTPIDGRIELGLGVEQGIKIARNVSFTEDSSGMFKRHLGLSHTLTLEVHNHLRSPALVEIRERVPIAAEAQADDITVAVEDVTPAWDDYDPKDPDHPLDGGRVWKVEVPAKGERALSATWVVTIPTNHELVGGNRRES</sequence>
<evidence type="ECO:0000256" key="2">
    <source>
        <dbReference type="SAM" id="MobiDB-lite"/>
    </source>
</evidence>
<dbReference type="InterPro" id="IPR011935">
    <property type="entry name" value="CHP02231"/>
</dbReference>
<dbReference type="PANTHER" id="PTHR31005:SF8">
    <property type="entry name" value="DUF4139 DOMAIN-CONTAINING PROTEIN"/>
    <property type="match status" value="1"/>
</dbReference>
<keyword evidence="1" id="KW-0175">Coiled coil</keyword>
<evidence type="ECO:0000313" key="5">
    <source>
        <dbReference type="Proteomes" id="UP000237968"/>
    </source>
</evidence>
<proteinExistence type="predicted"/>
<feature type="compositionally biased region" description="Pro residues" evidence="2">
    <location>
        <begin position="367"/>
        <end position="380"/>
    </location>
</feature>
<feature type="coiled-coil region" evidence="1">
    <location>
        <begin position="145"/>
        <end position="189"/>
    </location>
</feature>
<evidence type="ECO:0000256" key="1">
    <source>
        <dbReference type="SAM" id="Coils"/>
    </source>
</evidence>
<dbReference type="Pfam" id="PF13598">
    <property type="entry name" value="DUF4139"/>
    <property type="match status" value="1"/>
</dbReference>
<protein>
    <recommendedName>
        <fullName evidence="3">DUF4139 domain-containing protein</fullName>
    </recommendedName>
</protein>
<feature type="domain" description="DUF4139" evidence="3">
    <location>
        <begin position="221"/>
        <end position="720"/>
    </location>
</feature>
<evidence type="ECO:0000313" key="4">
    <source>
        <dbReference type="EMBL" id="PRP91362.1"/>
    </source>
</evidence>
<accession>A0A2S9XER7</accession>
<gene>
    <name evidence="4" type="ORF">ENSA5_56280</name>
</gene>
<dbReference type="PANTHER" id="PTHR31005">
    <property type="entry name" value="DUF4139 DOMAIN-CONTAINING PROTEIN"/>
    <property type="match status" value="1"/>
</dbReference>